<sequence length="97" mass="11202">MKTISRICTIITVSAALFAGCATRASFVVHERPAEIVYERPAPPYDGAVWIPGEWVWRDGRYVRTHGYYVRASSRVWVEGHWRPAPGGYVWDRGHWR</sequence>
<dbReference type="EMBL" id="CM001403">
    <property type="protein sequence ID" value="EHQ30499.1"/>
    <property type="molecule type" value="Genomic_DNA"/>
</dbReference>
<organism evidence="2 3">
    <name type="scientific">Mucilaginibacter paludis DSM 18603</name>
    <dbReference type="NCBI Taxonomy" id="714943"/>
    <lineage>
        <taxon>Bacteria</taxon>
        <taxon>Pseudomonadati</taxon>
        <taxon>Bacteroidota</taxon>
        <taxon>Sphingobacteriia</taxon>
        <taxon>Sphingobacteriales</taxon>
        <taxon>Sphingobacteriaceae</taxon>
        <taxon>Mucilaginibacter</taxon>
    </lineage>
</organism>
<dbReference type="HOGENOM" id="CLU_139747_1_0_10"/>
<keyword evidence="1" id="KW-0732">Signal</keyword>
<dbReference type="InterPro" id="IPR024447">
    <property type="entry name" value="YXWGXW_rpt"/>
</dbReference>
<keyword evidence="3" id="KW-1185">Reference proteome</keyword>
<dbReference type="OrthoDB" id="799289at2"/>
<feature type="signal peptide" evidence="1">
    <location>
        <begin position="1"/>
        <end position="24"/>
    </location>
</feature>
<name>H1Y9J7_9SPHI</name>
<proteinExistence type="predicted"/>
<dbReference type="AlphaFoldDB" id="H1Y9J7"/>
<dbReference type="Pfam" id="PF12779">
    <property type="entry name" value="WXXGXW"/>
    <property type="match status" value="2"/>
</dbReference>
<evidence type="ECO:0000313" key="3">
    <source>
        <dbReference type="Proteomes" id="UP000002774"/>
    </source>
</evidence>
<dbReference type="RefSeq" id="WP_008512284.1">
    <property type="nucleotide sequence ID" value="NZ_CM001403.1"/>
</dbReference>
<gene>
    <name evidence="2" type="ORF">Mucpa_6446</name>
</gene>
<dbReference type="PROSITE" id="PS51257">
    <property type="entry name" value="PROKAR_LIPOPROTEIN"/>
    <property type="match status" value="1"/>
</dbReference>
<dbReference type="eggNOG" id="ENOG5031530">
    <property type="taxonomic scope" value="Bacteria"/>
</dbReference>
<feature type="chain" id="PRO_5003558473" description="YXWGXW repeat-containing protein" evidence="1">
    <location>
        <begin position="25"/>
        <end position="97"/>
    </location>
</feature>
<evidence type="ECO:0008006" key="4">
    <source>
        <dbReference type="Google" id="ProtNLM"/>
    </source>
</evidence>
<dbReference type="STRING" id="714943.Mucpa_6446"/>
<protein>
    <recommendedName>
        <fullName evidence="4">YXWGXW repeat-containing protein</fullName>
    </recommendedName>
</protein>
<evidence type="ECO:0000313" key="2">
    <source>
        <dbReference type="EMBL" id="EHQ30499.1"/>
    </source>
</evidence>
<accession>H1Y9J7</accession>
<evidence type="ECO:0000256" key="1">
    <source>
        <dbReference type="SAM" id="SignalP"/>
    </source>
</evidence>
<reference evidence="2" key="1">
    <citation type="submission" date="2011-09" db="EMBL/GenBank/DDBJ databases">
        <title>The permanent draft genome of Mucilaginibacter paludis DSM 18603.</title>
        <authorList>
            <consortium name="US DOE Joint Genome Institute (JGI-PGF)"/>
            <person name="Lucas S."/>
            <person name="Han J."/>
            <person name="Lapidus A."/>
            <person name="Bruce D."/>
            <person name="Goodwin L."/>
            <person name="Pitluck S."/>
            <person name="Peters L."/>
            <person name="Kyrpides N."/>
            <person name="Mavromatis K."/>
            <person name="Ivanova N."/>
            <person name="Mikhailova N."/>
            <person name="Held B."/>
            <person name="Detter J.C."/>
            <person name="Tapia R."/>
            <person name="Han C."/>
            <person name="Land M."/>
            <person name="Hauser L."/>
            <person name="Markowitz V."/>
            <person name="Cheng J.-F."/>
            <person name="Hugenholtz P."/>
            <person name="Woyke T."/>
            <person name="Wu D."/>
            <person name="Tindall B."/>
            <person name="Brambilla E."/>
            <person name="Klenk H.-P."/>
            <person name="Eisen J.A."/>
        </authorList>
    </citation>
    <scope>NUCLEOTIDE SEQUENCE [LARGE SCALE GENOMIC DNA]</scope>
    <source>
        <strain evidence="2">DSM 18603</strain>
    </source>
</reference>
<dbReference type="Proteomes" id="UP000002774">
    <property type="component" value="Chromosome"/>
</dbReference>